<dbReference type="Pfam" id="PF13516">
    <property type="entry name" value="LRR_6"/>
    <property type="match status" value="1"/>
</dbReference>
<evidence type="ECO:0000259" key="1">
    <source>
        <dbReference type="PROSITE" id="PS50181"/>
    </source>
</evidence>
<dbReference type="EMBL" id="CM001224">
    <property type="protein sequence ID" value="AET04578.2"/>
    <property type="molecule type" value="Genomic_DNA"/>
</dbReference>
<organism evidence="2 5">
    <name type="scientific">Medicago truncatula</name>
    <name type="common">Barrel medic</name>
    <name type="synonym">Medicago tribuloides</name>
    <dbReference type="NCBI Taxonomy" id="3880"/>
    <lineage>
        <taxon>Eukaryota</taxon>
        <taxon>Viridiplantae</taxon>
        <taxon>Streptophyta</taxon>
        <taxon>Embryophyta</taxon>
        <taxon>Tracheophyta</taxon>
        <taxon>Spermatophyta</taxon>
        <taxon>Magnoliopsida</taxon>
        <taxon>eudicotyledons</taxon>
        <taxon>Gunneridae</taxon>
        <taxon>Pentapetalae</taxon>
        <taxon>rosids</taxon>
        <taxon>fabids</taxon>
        <taxon>Fabales</taxon>
        <taxon>Fabaceae</taxon>
        <taxon>Papilionoideae</taxon>
        <taxon>50 kb inversion clade</taxon>
        <taxon>NPAAA clade</taxon>
        <taxon>Hologalegina</taxon>
        <taxon>IRL clade</taxon>
        <taxon>Trifolieae</taxon>
        <taxon>Medicago</taxon>
    </lineage>
</organism>
<reference evidence="4" key="3">
    <citation type="submission" date="2015-04" db="UniProtKB">
        <authorList>
            <consortium name="EnsemblPlants"/>
        </authorList>
    </citation>
    <scope>IDENTIFICATION</scope>
    <source>
        <strain evidence="4">cv. Jemalong A17</strain>
    </source>
</reference>
<dbReference type="eggNOG" id="KOG1947">
    <property type="taxonomic scope" value="Eukaryota"/>
</dbReference>
<evidence type="ECO:0000313" key="6">
    <source>
        <dbReference type="Proteomes" id="UP000265566"/>
    </source>
</evidence>
<dbReference type="Gramene" id="rna49503">
    <property type="protein sequence ID" value="RHN42987.1"/>
    <property type="gene ID" value="gene49503"/>
</dbReference>
<keyword evidence="5" id="KW-1185">Reference proteome</keyword>
<dbReference type="EnsemblPlants" id="AET04578">
    <property type="protein sequence ID" value="AET04578"/>
    <property type="gene ID" value="MTR_8g091730"/>
</dbReference>
<protein>
    <submittedName>
        <fullName evidence="2">F-box/LRR protein</fullName>
    </submittedName>
    <submittedName>
        <fullName evidence="3">Putative F-box domain, leucine-rich repeat domain, L domain-containing protein</fullName>
    </submittedName>
</protein>
<evidence type="ECO:0000313" key="2">
    <source>
        <dbReference type="EMBL" id="AET04578.2"/>
    </source>
</evidence>
<dbReference type="Gene3D" id="3.80.10.10">
    <property type="entry name" value="Ribonuclease Inhibitor"/>
    <property type="match status" value="1"/>
</dbReference>
<dbReference type="InterPro" id="IPR001810">
    <property type="entry name" value="F-box_dom"/>
</dbReference>
<evidence type="ECO:0000313" key="3">
    <source>
        <dbReference type="EMBL" id="RHN42987.1"/>
    </source>
</evidence>
<sequence>MMSSSPNPAKKPKLEIITTNPNWLELPKDLTSNILKRLGAVEILTNARNVCPYWWNICKDPFMWREIQMGTFHLYFQYANADAPDLDYLVKLCQYAVDLSSGHLEKIDIYRFGSDHLLQYIADRASNLRHIQLASCMRVSDEGWCEAAKKFPLLEEIDISHGFQTKISLEVIGQNCPLLKSLVYNGMSYGGRSKCDEAFIIAKTMPGLRHLDIHKNPLTDDGLLAILDGCPLLESLNIAGCYNLDFDGSLWERLHNHIKDLHLREYYPGPYYHSFEPVCVYADSSGISYYEIVEKFVDPEFKDEDSDA</sequence>
<dbReference type="EMBL" id="PSQE01000008">
    <property type="protein sequence ID" value="RHN42987.1"/>
    <property type="molecule type" value="Genomic_DNA"/>
</dbReference>
<dbReference type="HOGENOM" id="CLU_044915_1_1_1"/>
<dbReference type="GO" id="GO:1905761">
    <property type="term" value="F:SCF ubiquitin ligase complex binding"/>
    <property type="evidence" value="ECO:0000318"/>
    <property type="project" value="GO_Central"/>
</dbReference>
<dbReference type="InterPro" id="IPR036047">
    <property type="entry name" value="F-box-like_dom_sf"/>
</dbReference>
<evidence type="ECO:0000313" key="5">
    <source>
        <dbReference type="Proteomes" id="UP000002051"/>
    </source>
</evidence>
<reference evidence="3" key="5">
    <citation type="journal article" date="2018" name="Nat. Plants">
        <title>Whole-genome landscape of Medicago truncatula symbiotic genes.</title>
        <authorList>
            <person name="Pecrix Y."/>
            <person name="Gamas P."/>
            <person name="Carrere S."/>
        </authorList>
    </citation>
    <scope>NUCLEOTIDE SEQUENCE</scope>
    <source>
        <tissue evidence="3">Leaves</tissue>
    </source>
</reference>
<gene>
    <name evidence="4" type="primary">11436174</name>
    <name evidence="2" type="ordered locus">MTR_8g091730</name>
    <name evidence="3" type="ORF">MtrunA17_Chr8g0382941</name>
</gene>
<dbReference type="Proteomes" id="UP000002051">
    <property type="component" value="Chromosome 8"/>
</dbReference>
<dbReference type="InterPro" id="IPR001611">
    <property type="entry name" value="Leu-rich_rpt"/>
</dbReference>
<dbReference type="SUPFAM" id="SSF52047">
    <property type="entry name" value="RNI-like"/>
    <property type="match status" value="1"/>
</dbReference>
<evidence type="ECO:0000313" key="4">
    <source>
        <dbReference type="EnsemblPlants" id="AET04578"/>
    </source>
</evidence>
<dbReference type="SMART" id="SM00367">
    <property type="entry name" value="LRR_CC"/>
    <property type="match status" value="4"/>
</dbReference>
<reference evidence="6" key="4">
    <citation type="journal article" date="2018" name="Nat. Plants">
        <title>Whole-genome landscape of Medicago truncatula symbiotic genes.</title>
        <authorList>
            <person name="Pecrix Y."/>
            <person name="Staton S.E."/>
            <person name="Sallet E."/>
            <person name="Lelandais-Briere C."/>
            <person name="Moreau S."/>
            <person name="Carrere S."/>
            <person name="Blein T."/>
            <person name="Jardinaud M.F."/>
            <person name="Latrasse D."/>
            <person name="Zouine M."/>
            <person name="Zahm M."/>
            <person name="Kreplak J."/>
            <person name="Mayjonade B."/>
            <person name="Satge C."/>
            <person name="Perez M."/>
            <person name="Cauet S."/>
            <person name="Marande W."/>
            <person name="Chantry-Darmon C."/>
            <person name="Lopez-Roques C."/>
            <person name="Bouchez O."/>
            <person name="Berard A."/>
            <person name="Debelle F."/>
            <person name="Munos S."/>
            <person name="Bendahmane A."/>
            <person name="Berges H."/>
            <person name="Niebel A."/>
            <person name="Buitink J."/>
            <person name="Frugier F."/>
            <person name="Benhamed M."/>
            <person name="Crespi M."/>
            <person name="Gouzy J."/>
            <person name="Gamas P."/>
        </authorList>
    </citation>
    <scope>NUCLEOTIDE SEQUENCE [LARGE SCALE GENOMIC DNA]</scope>
    <source>
        <strain evidence="6">cv. Jemalong A17</strain>
    </source>
</reference>
<dbReference type="PROSITE" id="PS50181">
    <property type="entry name" value="FBOX"/>
    <property type="match status" value="1"/>
</dbReference>
<dbReference type="PaxDb" id="3880-AET04578"/>
<dbReference type="AlphaFoldDB" id="G7LB98"/>
<accession>A0A0C3Y5N5</accession>
<dbReference type="Proteomes" id="UP000265566">
    <property type="component" value="Chromosome 8"/>
</dbReference>
<dbReference type="PANTHER" id="PTHR38926">
    <property type="entry name" value="F-BOX DOMAIN CONTAINING PROTEIN, EXPRESSED"/>
    <property type="match status" value="1"/>
</dbReference>
<proteinExistence type="predicted"/>
<name>G7LB98_MEDTR</name>
<dbReference type="InterPro" id="IPR032675">
    <property type="entry name" value="LRR_dom_sf"/>
</dbReference>
<dbReference type="KEGG" id="mtr:11436174"/>
<dbReference type="OrthoDB" id="1402375at2759"/>
<dbReference type="CDD" id="cd22164">
    <property type="entry name" value="F-box_AtSKIP19-like"/>
    <property type="match status" value="1"/>
</dbReference>
<dbReference type="Gene3D" id="1.20.1280.50">
    <property type="match status" value="1"/>
</dbReference>
<dbReference type="PANTHER" id="PTHR38926:SF2">
    <property type="entry name" value="F-BOX_LRR-REPEAT PROTEIN 21-RELATED"/>
    <property type="match status" value="1"/>
</dbReference>
<reference evidence="2 5" key="2">
    <citation type="journal article" date="2014" name="BMC Genomics">
        <title>An improved genome release (version Mt4.0) for the model legume Medicago truncatula.</title>
        <authorList>
            <person name="Tang H."/>
            <person name="Krishnakumar V."/>
            <person name="Bidwell S."/>
            <person name="Rosen B."/>
            <person name="Chan A."/>
            <person name="Zhou S."/>
            <person name="Gentzbittel L."/>
            <person name="Childs K.L."/>
            <person name="Yandell M."/>
            <person name="Gundlach H."/>
            <person name="Mayer K.F."/>
            <person name="Schwartz D.C."/>
            <person name="Town C.D."/>
        </authorList>
    </citation>
    <scope>GENOME REANNOTATION</scope>
    <source>
        <strain evidence="4 5">cv. Jemalong A17</strain>
    </source>
</reference>
<dbReference type="SUPFAM" id="SSF81383">
    <property type="entry name" value="F-box domain"/>
    <property type="match status" value="1"/>
</dbReference>
<accession>G7LB98</accession>
<feature type="domain" description="F-box" evidence="1">
    <location>
        <begin position="20"/>
        <end position="67"/>
    </location>
</feature>
<reference evidence="2 5" key="1">
    <citation type="journal article" date="2011" name="Nature">
        <title>The Medicago genome provides insight into the evolution of rhizobial symbioses.</title>
        <authorList>
            <person name="Young N.D."/>
            <person name="Debelle F."/>
            <person name="Oldroyd G.E."/>
            <person name="Geurts R."/>
            <person name="Cannon S.B."/>
            <person name="Udvardi M.K."/>
            <person name="Benedito V.A."/>
            <person name="Mayer K.F."/>
            <person name="Gouzy J."/>
            <person name="Schoof H."/>
            <person name="Van de Peer Y."/>
            <person name="Proost S."/>
            <person name="Cook D.R."/>
            <person name="Meyers B.C."/>
            <person name="Spannagl M."/>
            <person name="Cheung F."/>
            <person name="De Mita S."/>
            <person name="Krishnakumar V."/>
            <person name="Gundlach H."/>
            <person name="Zhou S."/>
            <person name="Mudge J."/>
            <person name="Bharti A.K."/>
            <person name="Murray J.D."/>
            <person name="Naoumkina M.A."/>
            <person name="Rosen B."/>
            <person name="Silverstein K.A."/>
            <person name="Tang H."/>
            <person name="Rombauts S."/>
            <person name="Zhao P.X."/>
            <person name="Zhou P."/>
            <person name="Barbe V."/>
            <person name="Bardou P."/>
            <person name="Bechner M."/>
            <person name="Bellec A."/>
            <person name="Berger A."/>
            <person name="Berges H."/>
            <person name="Bidwell S."/>
            <person name="Bisseling T."/>
            <person name="Choisne N."/>
            <person name="Couloux A."/>
            <person name="Denny R."/>
            <person name="Deshpande S."/>
            <person name="Dai X."/>
            <person name="Doyle J.J."/>
            <person name="Dudez A.M."/>
            <person name="Farmer A.D."/>
            <person name="Fouteau S."/>
            <person name="Franken C."/>
            <person name="Gibelin C."/>
            <person name="Gish J."/>
            <person name="Goldstein S."/>
            <person name="Gonzalez A.J."/>
            <person name="Green P.J."/>
            <person name="Hallab A."/>
            <person name="Hartog M."/>
            <person name="Hua A."/>
            <person name="Humphray S.J."/>
            <person name="Jeong D.H."/>
            <person name="Jing Y."/>
            <person name="Jocker A."/>
            <person name="Kenton S.M."/>
            <person name="Kim D.J."/>
            <person name="Klee K."/>
            <person name="Lai H."/>
            <person name="Lang C."/>
            <person name="Lin S."/>
            <person name="Macmil S.L."/>
            <person name="Magdelenat G."/>
            <person name="Matthews L."/>
            <person name="McCorrison J."/>
            <person name="Monaghan E.L."/>
            <person name="Mun J.H."/>
            <person name="Najar F.Z."/>
            <person name="Nicholson C."/>
            <person name="Noirot C."/>
            <person name="O'Bleness M."/>
            <person name="Paule C.R."/>
            <person name="Poulain J."/>
            <person name="Prion F."/>
            <person name="Qin B."/>
            <person name="Qu C."/>
            <person name="Retzel E.F."/>
            <person name="Riddle C."/>
            <person name="Sallet E."/>
            <person name="Samain S."/>
            <person name="Samson N."/>
            <person name="Sanders I."/>
            <person name="Saurat O."/>
            <person name="Scarpelli C."/>
            <person name="Schiex T."/>
            <person name="Segurens B."/>
            <person name="Severin A.J."/>
            <person name="Sherrier D.J."/>
            <person name="Shi R."/>
            <person name="Sims S."/>
            <person name="Singer S.R."/>
            <person name="Sinharoy S."/>
            <person name="Sterck L."/>
            <person name="Viollet A."/>
            <person name="Wang B.B."/>
            <person name="Wang K."/>
            <person name="Wang M."/>
            <person name="Wang X."/>
            <person name="Warfsmann J."/>
            <person name="Weissenbach J."/>
            <person name="White D.D."/>
            <person name="White J.D."/>
            <person name="Wiley G.B."/>
            <person name="Wincker P."/>
            <person name="Xing Y."/>
            <person name="Yang L."/>
            <person name="Yao Z."/>
            <person name="Ying F."/>
            <person name="Zhai J."/>
            <person name="Zhou L."/>
            <person name="Zuber A."/>
            <person name="Denarie J."/>
            <person name="Dixon R.A."/>
            <person name="May G.D."/>
            <person name="Schwartz D.C."/>
            <person name="Rogers J."/>
            <person name="Quetier F."/>
            <person name="Town C.D."/>
            <person name="Roe B.A."/>
        </authorList>
    </citation>
    <scope>NUCLEOTIDE SEQUENCE [LARGE SCALE GENOMIC DNA]</scope>
    <source>
        <strain evidence="2">A17</strain>
        <strain evidence="4 5">cv. Jemalong A17</strain>
    </source>
</reference>
<dbReference type="Pfam" id="PF12937">
    <property type="entry name" value="F-box-like"/>
    <property type="match status" value="1"/>
</dbReference>
<dbReference type="InterPro" id="IPR006553">
    <property type="entry name" value="Leu-rich_rpt_Cys-con_subtyp"/>
</dbReference>